<dbReference type="RefSeq" id="WP_282300990.1">
    <property type="nucleotide sequence ID" value="NZ_CP124616.1"/>
</dbReference>
<accession>A0ABY8QK26</accession>
<evidence type="ECO:0000313" key="2">
    <source>
        <dbReference type="EMBL" id="WGW04358.1"/>
    </source>
</evidence>
<name>A0ABY8QK26_9RHOB</name>
<keyword evidence="1" id="KW-0732">Signal</keyword>
<dbReference type="PROSITE" id="PS51257">
    <property type="entry name" value="PROKAR_LIPOPROTEIN"/>
    <property type="match status" value="1"/>
</dbReference>
<sequence length="70" mass="6871">MKAAFLPRKGLVLAVLAAVALSACSAEKAFDNTVDATLWTGKTAVRAGAGVVKLGAKGAGAVARAATDAE</sequence>
<dbReference type="Proteomes" id="UP001241605">
    <property type="component" value="Chromosome"/>
</dbReference>
<gene>
    <name evidence="2" type="ORF">QF118_02105</name>
</gene>
<evidence type="ECO:0008006" key="4">
    <source>
        <dbReference type="Google" id="ProtNLM"/>
    </source>
</evidence>
<organism evidence="2 3">
    <name type="scientific">Tropicibacter oceani</name>
    <dbReference type="NCBI Taxonomy" id="3058420"/>
    <lineage>
        <taxon>Bacteria</taxon>
        <taxon>Pseudomonadati</taxon>
        <taxon>Pseudomonadota</taxon>
        <taxon>Alphaproteobacteria</taxon>
        <taxon>Rhodobacterales</taxon>
        <taxon>Roseobacteraceae</taxon>
        <taxon>Tropicibacter</taxon>
    </lineage>
</organism>
<evidence type="ECO:0000313" key="3">
    <source>
        <dbReference type="Proteomes" id="UP001241605"/>
    </source>
</evidence>
<dbReference type="EMBL" id="CP124616">
    <property type="protein sequence ID" value="WGW04358.1"/>
    <property type="molecule type" value="Genomic_DNA"/>
</dbReference>
<reference evidence="2 3" key="1">
    <citation type="submission" date="2023-05" db="EMBL/GenBank/DDBJ databases">
        <title>YMD87, complete Genome.</title>
        <authorList>
            <person name="Zhang J."/>
            <person name="Xu X."/>
        </authorList>
    </citation>
    <scope>NUCLEOTIDE SEQUENCE [LARGE SCALE GENOMIC DNA]</scope>
    <source>
        <strain evidence="2 3">YMD87</strain>
    </source>
</reference>
<protein>
    <recommendedName>
        <fullName evidence="4">Entericidin EcnAB</fullName>
    </recommendedName>
</protein>
<evidence type="ECO:0000256" key="1">
    <source>
        <dbReference type="SAM" id="SignalP"/>
    </source>
</evidence>
<feature type="signal peptide" evidence="1">
    <location>
        <begin position="1"/>
        <end position="25"/>
    </location>
</feature>
<feature type="chain" id="PRO_5046290273" description="Entericidin EcnAB" evidence="1">
    <location>
        <begin position="26"/>
        <end position="70"/>
    </location>
</feature>
<proteinExistence type="predicted"/>
<keyword evidence="3" id="KW-1185">Reference proteome</keyword>